<proteinExistence type="predicted"/>
<evidence type="ECO:0000313" key="3">
    <source>
        <dbReference type="Proteomes" id="UP001333710"/>
    </source>
</evidence>
<dbReference type="AlphaFoldDB" id="A0AA48KPI9"/>
<name>A0AA48KPI9_9ALTE</name>
<accession>A0AA48KPI9</accession>
<dbReference type="SMART" id="SM00849">
    <property type="entry name" value="Lactamase_B"/>
    <property type="match status" value="1"/>
</dbReference>
<dbReference type="InterPro" id="IPR001279">
    <property type="entry name" value="Metallo-B-lactamas"/>
</dbReference>
<dbReference type="PANTHER" id="PTHR42951">
    <property type="entry name" value="METALLO-BETA-LACTAMASE DOMAIN-CONTAINING"/>
    <property type="match status" value="1"/>
</dbReference>
<gene>
    <name evidence="2" type="ORF">MACH26_09990</name>
</gene>
<dbReference type="RefSeq" id="WP_338291454.1">
    <property type="nucleotide sequence ID" value="NZ_AP027272.1"/>
</dbReference>
<dbReference type="InterPro" id="IPR036866">
    <property type="entry name" value="RibonucZ/Hydroxyglut_hydro"/>
</dbReference>
<reference evidence="2" key="1">
    <citation type="submission" date="2023-01" db="EMBL/GenBank/DDBJ databases">
        <title>Complete genome sequence of Planctobacterium marinum strain Dej080120_11.</title>
        <authorList>
            <person name="Ueki S."/>
            <person name="Maruyama F."/>
        </authorList>
    </citation>
    <scope>NUCLEOTIDE SEQUENCE</scope>
    <source>
        <strain evidence="2">Dej080120_11</strain>
    </source>
</reference>
<dbReference type="SUPFAM" id="SSF56281">
    <property type="entry name" value="Metallo-hydrolase/oxidoreductase"/>
    <property type="match status" value="1"/>
</dbReference>
<evidence type="ECO:0000313" key="2">
    <source>
        <dbReference type="EMBL" id="BDX05478.1"/>
    </source>
</evidence>
<evidence type="ECO:0000259" key="1">
    <source>
        <dbReference type="SMART" id="SM00849"/>
    </source>
</evidence>
<protein>
    <recommendedName>
        <fullName evidence="1">Metallo-beta-lactamase domain-containing protein</fullName>
    </recommendedName>
</protein>
<dbReference type="InterPro" id="IPR050855">
    <property type="entry name" value="NDM-1-like"/>
</dbReference>
<dbReference type="Proteomes" id="UP001333710">
    <property type="component" value="Chromosome"/>
</dbReference>
<dbReference type="CDD" id="cd16282">
    <property type="entry name" value="metallo-hydrolase-like_MBL-fold"/>
    <property type="match status" value="1"/>
</dbReference>
<dbReference type="PANTHER" id="PTHR42951:SF20">
    <property type="entry name" value="BETA LACTAMASE"/>
    <property type="match status" value="1"/>
</dbReference>
<dbReference type="KEGG" id="pmaw:MACH26_09990"/>
<feature type="domain" description="Metallo-beta-lactamase" evidence="1">
    <location>
        <begin position="57"/>
        <end position="242"/>
    </location>
</feature>
<organism evidence="2 3">
    <name type="scientific">Planctobacterium marinum</name>
    <dbReference type="NCBI Taxonomy" id="1631968"/>
    <lineage>
        <taxon>Bacteria</taxon>
        <taxon>Pseudomonadati</taxon>
        <taxon>Pseudomonadota</taxon>
        <taxon>Gammaproteobacteria</taxon>
        <taxon>Alteromonadales</taxon>
        <taxon>Alteromonadaceae</taxon>
        <taxon>Planctobacterium</taxon>
    </lineage>
</organism>
<keyword evidence="3" id="KW-1185">Reference proteome</keyword>
<dbReference type="EMBL" id="AP027272">
    <property type="protein sequence ID" value="BDX05478.1"/>
    <property type="molecule type" value="Genomic_DNA"/>
</dbReference>
<dbReference type="Pfam" id="PF00753">
    <property type="entry name" value="Lactamase_B"/>
    <property type="match status" value="1"/>
</dbReference>
<dbReference type="Gene3D" id="3.60.15.10">
    <property type="entry name" value="Ribonuclease Z/Hydroxyacylglutathione hydrolase-like"/>
    <property type="match status" value="1"/>
</dbReference>
<sequence>MKQVSLVIISLLTYLVFLPVKAKDSVQPLSVKKVSDSVYSIISPYYGLPTPQNKGWNSNSHFVVTDEGVLVIDSGSSEAIGRQIIATVKTVTHQPIRWLVNSHSHADHWLGNGAFKTLNVEIIATESSAIQMQADASFVVEAFNRLTEGQTGNSAIVIPEQQLQAQQSRTLGSLTIEFLMANDGHSPGDILIWLPQEKVIIGGDVLSSDWLPIMTHHGDLAGLISSLDSVLQLQPSVVLTGHGAVTDASSIVRDSRFLTAALAHIKQGFEHKTPLPEITASFEQSFGPTYKSQYKDFEKNCAYLVETIYKSLDAMS</sequence>